<dbReference type="Proteomes" id="UP001499967">
    <property type="component" value="Unassembled WGS sequence"/>
</dbReference>
<name>A0ABP3YQF9_9PSEU</name>
<reference evidence="15" key="1">
    <citation type="journal article" date="2019" name="Int. J. Syst. Evol. Microbiol.">
        <title>The Global Catalogue of Microorganisms (GCM) 10K type strain sequencing project: providing services to taxonomists for standard genome sequencing and annotation.</title>
        <authorList>
            <consortium name="The Broad Institute Genomics Platform"/>
            <consortium name="The Broad Institute Genome Sequencing Center for Infectious Disease"/>
            <person name="Wu L."/>
            <person name="Ma J."/>
        </authorList>
    </citation>
    <scope>NUCLEOTIDE SEQUENCE [LARGE SCALE GENOMIC DNA]</scope>
    <source>
        <strain evidence="15">JCM 11117</strain>
    </source>
</reference>
<feature type="transmembrane region" description="Helical" evidence="12">
    <location>
        <begin position="199"/>
        <end position="217"/>
    </location>
</feature>
<dbReference type="PANTHER" id="PTHR11814">
    <property type="entry name" value="SULFATE TRANSPORTER"/>
    <property type="match status" value="1"/>
</dbReference>
<dbReference type="Pfam" id="PF00916">
    <property type="entry name" value="Sulfate_transp"/>
    <property type="match status" value="1"/>
</dbReference>
<keyword evidence="8" id="KW-0456">Lyase</keyword>
<feature type="transmembrane region" description="Helical" evidence="12">
    <location>
        <begin position="241"/>
        <end position="266"/>
    </location>
</feature>
<dbReference type="InterPro" id="IPR036874">
    <property type="entry name" value="Carbonic_anhydrase_sf"/>
</dbReference>
<evidence type="ECO:0000256" key="5">
    <source>
        <dbReference type="ARBA" id="ARBA00022833"/>
    </source>
</evidence>
<dbReference type="EMBL" id="BAAAHP010000185">
    <property type="protein sequence ID" value="GAA0897565.1"/>
    <property type="molecule type" value="Genomic_DNA"/>
</dbReference>
<evidence type="ECO:0000256" key="10">
    <source>
        <dbReference type="ARBA" id="ARBA00048348"/>
    </source>
</evidence>
<evidence type="ECO:0000256" key="2">
    <source>
        <dbReference type="ARBA" id="ARBA00006217"/>
    </source>
</evidence>
<dbReference type="Gene3D" id="3.40.1050.10">
    <property type="entry name" value="Carbonic anhydrase"/>
    <property type="match status" value="1"/>
</dbReference>
<keyword evidence="6 12" id="KW-1133">Transmembrane helix</keyword>
<dbReference type="EC" id="4.2.1.1" evidence="3"/>
<keyword evidence="4 12" id="KW-0812">Transmembrane</keyword>
<dbReference type="SMART" id="SM00947">
    <property type="entry name" value="Pro_CA"/>
    <property type="match status" value="1"/>
</dbReference>
<evidence type="ECO:0000256" key="11">
    <source>
        <dbReference type="SAM" id="MobiDB-lite"/>
    </source>
</evidence>
<dbReference type="InterPro" id="IPR015892">
    <property type="entry name" value="Carbonic_anhydrase_CS"/>
</dbReference>
<comment type="subcellular location">
    <subcellularLocation>
        <location evidence="1">Membrane</location>
        <topology evidence="1">Multi-pass membrane protein</topology>
    </subcellularLocation>
</comment>
<evidence type="ECO:0000313" key="14">
    <source>
        <dbReference type="EMBL" id="GAA0897565.1"/>
    </source>
</evidence>
<comment type="similarity">
    <text evidence="2">Belongs to the beta-class carbonic anhydrase family.</text>
</comment>
<keyword evidence="5" id="KW-0862">Zinc</keyword>
<keyword evidence="7 12" id="KW-0472">Membrane</keyword>
<evidence type="ECO:0000256" key="6">
    <source>
        <dbReference type="ARBA" id="ARBA00022989"/>
    </source>
</evidence>
<feature type="domain" description="SLC26A/SulP transporter" evidence="13">
    <location>
        <begin position="20"/>
        <end position="366"/>
    </location>
</feature>
<comment type="function">
    <text evidence="9">Catalyzes the reversible hydration of carbon dioxide to form bicarbonate.</text>
</comment>
<gene>
    <name evidence="14" type="ORF">GCM10009559_58410</name>
</gene>
<protein>
    <recommendedName>
        <fullName evidence="3">carbonic anhydrase</fullName>
        <ecNumber evidence="3">4.2.1.1</ecNumber>
    </recommendedName>
</protein>
<dbReference type="InterPro" id="IPR011547">
    <property type="entry name" value="SLC26A/SulP_dom"/>
</dbReference>
<accession>A0ABP3YQF9</accession>
<dbReference type="Pfam" id="PF00484">
    <property type="entry name" value="Pro_CA"/>
    <property type="match status" value="1"/>
</dbReference>
<feature type="transmembrane region" description="Helical" evidence="12">
    <location>
        <begin position="374"/>
        <end position="404"/>
    </location>
</feature>
<evidence type="ECO:0000256" key="3">
    <source>
        <dbReference type="ARBA" id="ARBA00012925"/>
    </source>
</evidence>
<dbReference type="RefSeq" id="WP_343944853.1">
    <property type="nucleotide sequence ID" value="NZ_BAAAHP010000185.1"/>
</dbReference>
<comment type="catalytic activity">
    <reaction evidence="10">
        <text>hydrogencarbonate + H(+) = CO2 + H2O</text>
        <dbReference type="Rhea" id="RHEA:10748"/>
        <dbReference type="ChEBI" id="CHEBI:15377"/>
        <dbReference type="ChEBI" id="CHEBI:15378"/>
        <dbReference type="ChEBI" id="CHEBI:16526"/>
        <dbReference type="ChEBI" id="CHEBI:17544"/>
        <dbReference type="EC" id="4.2.1.1"/>
    </reaction>
</comment>
<dbReference type="InterPro" id="IPR001765">
    <property type="entry name" value="Carbonic_anhydrase"/>
</dbReference>
<proteinExistence type="inferred from homology"/>
<evidence type="ECO:0000259" key="13">
    <source>
        <dbReference type="Pfam" id="PF00916"/>
    </source>
</evidence>
<dbReference type="PROSITE" id="PS00704">
    <property type="entry name" value="PROK_CO2_ANHYDRASE_1"/>
    <property type="match status" value="1"/>
</dbReference>
<evidence type="ECO:0000256" key="8">
    <source>
        <dbReference type="ARBA" id="ARBA00023239"/>
    </source>
</evidence>
<feature type="transmembrane region" description="Helical" evidence="12">
    <location>
        <begin position="167"/>
        <end position="187"/>
    </location>
</feature>
<comment type="caution">
    <text evidence="14">The sequence shown here is derived from an EMBL/GenBank/DDBJ whole genome shotgun (WGS) entry which is preliminary data.</text>
</comment>
<feature type="transmembrane region" description="Helical" evidence="12">
    <location>
        <begin position="51"/>
        <end position="71"/>
    </location>
</feature>
<evidence type="ECO:0000256" key="4">
    <source>
        <dbReference type="ARBA" id="ARBA00022692"/>
    </source>
</evidence>
<feature type="region of interest" description="Disordered" evidence="11">
    <location>
        <begin position="716"/>
        <end position="736"/>
    </location>
</feature>
<evidence type="ECO:0000313" key="15">
    <source>
        <dbReference type="Proteomes" id="UP001499967"/>
    </source>
</evidence>
<feature type="transmembrane region" description="Helical" evidence="12">
    <location>
        <begin position="326"/>
        <end position="354"/>
    </location>
</feature>
<organism evidence="14 15">
    <name type="scientific">Pseudonocardia zijingensis</name>
    <dbReference type="NCBI Taxonomy" id="153376"/>
    <lineage>
        <taxon>Bacteria</taxon>
        <taxon>Bacillati</taxon>
        <taxon>Actinomycetota</taxon>
        <taxon>Actinomycetes</taxon>
        <taxon>Pseudonocardiales</taxon>
        <taxon>Pseudonocardiaceae</taxon>
        <taxon>Pseudonocardia</taxon>
    </lineage>
</organism>
<evidence type="ECO:0000256" key="12">
    <source>
        <dbReference type="SAM" id="Phobius"/>
    </source>
</evidence>
<evidence type="ECO:0000256" key="7">
    <source>
        <dbReference type="ARBA" id="ARBA00023136"/>
    </source>
</evidence>
<dbReference type="SUPFAM" id="SSF53056">
    <property type="entry name" value="beta-carbonic anhydrase, cab"/>
    <property type="match status" value="1"/>
</dbReference>
<evidence type="ECO:0000256" key="9">
    <source>
        <dbReference type="ARBA" id="ARBA00024993"/>
    </source>
</evidence>
<feature type="transmembrane region" description="Helical" evidence="12">
    <location>
        <begin position="91"/>
        <end position="113"/>
    </location>
</feature>
<feature type="transmembrane region" description="Helical" evidence="12">
    <location>
        <begin position="125"/>
        <end position="147"/>
    </location>
</feature>
<dbReference type="InterPro" id="IPR001902">
    <property type="entry name" value="SLC26A/SulP_fam"/>
</dbReference>
<sequence>MTTSPSCSAAHTPARRRSALRADVPASLVVFLVAVPLSLGIALASGAPLMAGLVAAVVGGVVAGLLGGAPLQVSGPAAGLTVVVAELVGRFGWQTTCLITAGAGLVQIAFGCARVARFSQAIPPAVVHGMLAGIGITIALSQLHVVLGGSPPSGAVNALVELPGRVAQAHPDAVLVGAATVGLLLLWPRLPRRVRVLPGALVAVITATLLALLLPAVPRVELPGNLLQAITLPTVLPDLPWAGIAGGVLTIALVASVESLLSAVAVDRMRRGAARSNPDRELIGQGAANTISGLLGGLPITGVIVRSSANVEAGARTRAAAVLHGLWVAVFGIALVGVVEMIPLAALAGLLVVVGSQLVRPADIRAARSHGEHLVYAGTVAGVLVLNLLEGVAIGLVLAGLVMLRRAVRARVRVVEPDGPAPAGPWRVVVEGTLSFLAVPALSRTLATVPPGKPVRLELVVDYLDHTAFDHLDGWTAMRRATGAEVVVTEPGARVHGDRPRHGYATWSQWQRTPGHDGDHGPHAPLLAGVAAFHAQAAELIRPTLQELAHGQAPRGLLLCCADSRVQPGLITRSGPGDLFTVQNVGNLVAGTSMRAALHYATEVLRVPLIAVCGHSGCGAMRGLLDGVQQPGDPLGDWLAAGVPSLEALRAGHPVGRAALAAGYGEVEALAMVNVAEQLVALRHQGVGAALTGLFFDIPAARVLVLDEEAQEFRSLDAQSSSGGAKRASASTEGTV</sequence>
<evidence type="ECO:0000256" key="1">
    <source>
        <dbReference type="ARBA" id="ARBA00004141"/>
    </source>
</evidence>
<feature type="compositionally biased region" description="Low complexity" evidence="11">
    <location>
        <begin position="718"/>
        <end position="736"/>
    </location>
</feature>
<keyword evidence="15" id="KW-1185">Reference proteome</keyword>
<feature type="transmembrane region" description="Helical" evidence="12">
    <location>
        <begin position="24"/>
        <end position="44"/>
    </location>
</feature>